<proteinExistence type="predicted"/>
<dbReference type="Proteomes" id="UP000007305">
    <property type="component" value="Chromosome 8"/>
</dbReference>
<reference evidence="1" key="3">
    <citation type="submission" date="2021-05" db="UniProtKB">
        <authorList>
            <consortium name="EnsemblPlants"/>
        </authorList>
    </citation>
    <scope>IDENTIFICATION</scope>
    <source>
        <strain evidence="1">cv. B73</strain>
    </source>
</reference>
<protein>
    <submittedName>
        <fullName evidence="1">Uncharacterized protein</fullName>
    </submittedName>
</protein>
<dbReference type="EnsemblPlants" id="Zm00001eb332850_T001">
    <property type="protein sequence ID" value="Zm00001eb332850_P001"/>
    <property type="gene ID" value="Zm00001eb332850"/>
</dbReference>
<reference evidence="1" key="2">
    <citation type="submission" date="2019-07" db="EMBL/GenBank/DDBJ databases">
        <authorList>
            <person name="Seetharam A."/>
            <person name="Woodhouse M."/>
            <person name="Cannon E."/>
        </authorList>
    </citation>
    <scope>NUCLEOTIDE SEQUENCE [LARGE SCALE GENOMIC DNA]</scope>
    <source>
        <strain evidence="1">cv. B73</strain>
    </source>
</reference>
<dbReference type="AlphaFoldDB" id="A0A804QHD4"/>
<organism evidence="1 2">
    <name type="scientific">Zea mays</name>
    <name type="common">Maize</name>
    <dbReference type="NCBI Taxonomy" id="4577"/>
    <lineage>
        <taxon>Eukaryota</taxon>
        <taxon>Viridiplantae</taxon>
        <taxon>Streptophyta</taxon>
        <taxon>Embryophyta</taxon>
        <taxon>Tracheophyta</taxon>
        <taxon>Spermatophyta</taxon>
        <taxon>Magnoliopsida</taxon>
        <taxon>Liliopsida</taxon>
        <taxon>Poales</taxon>
        <taxon>Poaceae</taxon>
        <taxon>PACMAD clade</taxon>
        <taxon>Panicoideae</taxon>
        <taxon>Andropogonodae</taxon>
        <taxon>Andropogoneae</taxon>
        <taxon>Tripsacinae</taxon>
        <taxon>Zea</taxon>
    </lineage>
</organism>
<reference evidence="2" key="1">
    <citation type="journal article" date="2009" name="Science">
        <title>The B73 maize genome: complexity, diversity, and dynamics.</title>
        <authorList>
            <person name="Schnable P.S."/>
            <person name="Ware D."/>
            <person name="Fulton R.S."/>
            <person name="Stein J.C."/>
            <person name="Wei F."/>
            <person name="Pasternak S."/>
            <person name="Liang C."/>
            <person name="Zhang J."/>
            <person name="Fulton L."/>
            <person name="Graves T.A."/>
            <person name="Minx P."/>
            <person name="Reily A.D."/>
            <person name="Courtney L."/>
            <person name="Kruchowski S.S."/>
            <person name="Tomlinson C."/>
            <person name="Strong C."/>
            <person name="Delehaunty K."/>
            <person name="Fronick C."/>
            <person name="Courtney B."/>
            <person name="Rock S.M."/>
            <person name="Belter E."/>
            <person name="Du F."/>
            <person name="Kim K."/>
            <person name="Abbott R.M."/>
            <person name="Cotton M."/>
            <person name="Levy A."/>
            <person name="Marchetto P."/>
            <person name="Ochoa K."/>
            <person name="Jackson S.M."/>
            <person name="Gillam B."/>
            <person name="Chen W."/>
            <person name="Yan L."/>
            <person name="Higginbotham J."/>
            <person name="Cardenas M."/>
            <person name="Waligorski J."/>
            <person name="Applebaum E."/>
            <person name="Phelps L."/>
            <person name="Falcone J."/>
            <person name="Kanchi K."/>
            <person name="Thane T."/>
            <person name="Scimone A."/>
            <person name="Thane N."/>
            <person name="Henke J."/>
            <person name="Wang T."/>
            <person name="Ruppert J."/>
            <person name="Shah N."/>
            <person name="Rotter K."/>
            <person name="Hodges J."/>
            <person name="Ingenthron E."/>
            <person name="Cordes M."/>
            <person name="Kohlberg S."/>
            <person name="Sgro J."/>
            <person name="Delgado B."/>
            <person name="Mead K."/>
            <person name="Chinwalla A."/>
            <person name="Leonard S."/>
            <person name="Crouse K."/>
            <person name="Collura K."/>
            <person name="Kudrna D."/>
            <person name="Currie J."/>
            <person name="He R."/>
            <person name="Angelova A."/>
            <person name="Rajasekar S."/>
            <person name="Mueller T."/>
            <person name="Lomeli R."/>
            <person name="Scara G."/>
            <person name="Ko A."/>
            <person name="Delaney K."/>
            <person name="Wissotski M."/>
            <person name="Lopez G."/>
            <person name="Campos D."/>
            <person name="Braidotti M."/>
            <person name="Ashley E."/>
            <person name="Golser W."/>
            <person name="Kim H."/>
            <person name="Lee S."/>
            <person name="Lin J."/>
            <person name="Dujmic Z."/>
            <person name="Kim W."/>
            <person name="Talag J."/>
            <person name="Zuccolo A."/>
            <person name="Fan C."/>
            <person name="Sebastian A."/>
            <person name="Kramer M."/>
            <person name="Spiegel L."/>
            <person name="Nascimento L."/>
            <person name="Zutavern T."/>
            <person name="Miller B."/>
            <person name="Ambroise C."/>
            <person name="Muller S."/>
            <person name="Spooner W."/>
            <person name="Narechania A."/>
            <person name="Ren L."/>
            <person name="Wei S."/>
            <person name="Kumari S."/>
            <person name="Faga B."/>
            <person name="Levy M.J."/>
            <person name="McMahan L."/>
            <person name="Van Buren P."/>
            <person name="Vaughn M.W."/>
            <person name="Ying K."/>
            <person name="Yeh C.-T."/>
            <person name="Emrich S.J."/>
            <person name="Jia Y."/>
            <person name="Kalyanaraman A."/>
            <person name="Hsia A.-P."/>
            <person name="Barbazuk W.B."/>
            <person name="Baucom R.S."/>
            <person name="Brutnell T.P."/>
            <person name="Carpita N.C."/>
            <person name="Chaparro C."/>
            <person name="Chia J.-M."/>
            <person name="Deragon J.-M."/>
            <person name="Estill J.C."/>
            <person name="Fu Y."/>
            <person name="Jeddeloh J.A."/>
            <person name="Han Y."/>
            <person name="Lee H."/>
            <person name="Li P."/>
            <person name="Lisch D.R."/>
            <person name="Liu S."/>
            <person name="Liu Z."/>
            <person name="Nagel D.H."/>
            <person name="McCann M.C."/>
            <person name="SanMiguel P."/>
            <person name="Myers A.M."/>
            <person name="Nettleton D."/>
            <person name="Nguyen J."/>
            <person name="Penning B.W."/>
            <person name="Ponnala L."/>
            <person name="Schneider K.L."/>
            <person name="Schwartz D.C."/>
            <person name="Sharma A."/>
            <person name="Soderlund C."/>
            <person name="Springer N.M."/>
            <person name="Sun Q."/>
            <person name="Wang H."/>
            <person name="Waterman M."/>
            <person name="Westerman R."/>
            <person name="Wolfgruber T.K."/>
            <person name="Yang L."/>
            <person name="Yu Y."/>
            <person name="Zhang L."/>
            <person name="Zhou S."/>
            <person name="Zhu Q."/>
            <person name="Bennetzen J.L."/>
            <person name="Dawe R.K."/>
            <person name="Jiang J."/>
            <person name="Jiang N."/>
            <person name="Presting G.G."/>
            <person name="Wessler S.R."/>
            <person name="Aluru S."/>
            <person name="Martienssen R.A."/>
            <person name="Clifton S.W."/>
            <person name="McCombie W.R."/>
            <person name="Wing R.A."/>
            <person name="Wilson R.K."/>
        </authorList>
    </citation>
    <scope>NUCLEOTIDE SEQUENCE [LARGE SCALE GENOMIC DNA]</scope>
    <source>
        <strain evidence="2">cv. B73</strain>
    </source>
</reference>
<keyword evidence="2" id="KW-1185">Reference proteome</keyword>
<evidence type="ECO:0000313" key="1">
    <source>
        <dbReference type="EnsemblPlants" id="Zm00001eb332850_P001"/>
    </source>
</evidence>
<accession>A0A804QHD4</accession>
<evidence type="ECO:0000313" key="2">
    <source>
        <dbReference type="Proteomes" id="UP000007305"/>
    </source>
</evidence>
<sequence>MVCLRGAHVTTFGGFSSVDSICDFSDFHLFFLGTWRVLLLSCLQWQRSDLSSFFVVHLFLSRAKLFISLHKGQFLNNTHSVFDKCASLEGSLLRILVQCLVLESGRFVQ</sequence>
<dbReference type="InParanoid" id="A0A804QHD4"/>
<dbReference type="Gramene" id="Zm00001eb332850_T001">
    <property type="protein sequence ID" value="Zm00001eb332850_P001"/>
    <property type="gene ID" value="Zm00001eb332850"/>
</dbReference>
<name>A0A804QHD4_MAIZE</name>